<dbReference type="GO" id="GO:0005230">
    <property type="term" value="F:extracellular ligand-gated monoatomic ion channel activity"/>
    <property type="evidence" value="ECO:0007669"/>
    <property type="project" value="InterPro"/>
</dbReference>
<dbReference type="InterPro" id="IPR006202">
    <property type="entry name" value="Neur_chan_lig-bd"/>
</dbReference>
<keyword evidence="3 5" id="KW-1133">Transmembrane helix</keyword>
<comment type="similarity">
    <text evidence="5">Belongs to the ligand-gated ion channel (TC 1.A.9) family.</text>
</comment>
<evidence type="ECO:0000256" key="3">
    <source>
        <dbReference type="ARBA" id="ARBA00022989"/>
    </source>
</evidence>
<dbReference type="GO" id="GO:0004888">
    <property type="term" value="F:transmembrane signaling receptor activity"/>
    <property type="evidence" value="ECO:0007669"/>
    <property type="project" value="InterPro"/>
</dbReference>
<evidence type="ECO:0000256" key="4">
    <source>
        <dbReference type="ARBA" id="ARBA00023136"/>
    </source>
</evidence>
<dbReference type="SUPFAM" id="SSF90112">
    <property type="entry name" value="Neurotransmitter-gated ion-channel transmembrane pore"/>
    <property type="match status" value="1"/>
</dbReference>
<keyword evidence="5" id="KW-0813">Transport</keyword>
<dbReference type="PROSITE" id="PS00236">
    <property type="entry name" value="NEUROTR_ION_CHANNEL"/>
    <property type="match status" value="1"/>
</dbReference>
<evidence type="ECO:0000313" key="8">
    <source>
        <dbReference type="Proteomes" id="UP001432322"/>
    </source>
</evidence>
<feature type="transmembrane region" description="Helical" evidence="5">
    <location>
        <begin position="162"/>
        <end position="185"/>
    </location>
</feature>
<keyword evidence="5" id="KW-0406">Ion transport</keyword>
<feature type="domain" description="Neurotransmitter-gated ion-channel ligand-binding" evidence="6">
    <location>
        <begin position="9"/>
        <end position="135"/>
    </location>
</feature>
<dbReference type="InterPro" id="IPR006201">
    <property type="entry name" value="Neur_channel"/>
</dbReference>
<dbReference type="InterPro" id="IPR018000">
    <property type="entry name" value="Neurotransmitter_ion_chnl_CS"/>
</dbReference>
<sequence length="226" mass="26074">MTHLHVFGVQLDWRDPRLTWDPSDYGNISYIYVRGSDVWIPEMTACESTSFSAITADRALKVKINSTGHVEFFLMAYASFICDFSVQDFPFDQHWCFYCFALPNYEEHELIFRGEHGLMQIVLDSSEWKMRLNGFHYQKRRDGTEGVYPIYFDFLISRRSTFWVLLVIMPAFLIGFLILLGLFFGKDANNMNVSVSLGLITFTSMTFIIGFLADSLPKSKNISVLG</sequence>
<comment type="subcellular location">
    <subcellularLocation>
        <location evidence="1">Membrane</location>
        <topology evidence="1">Multi-pass membrane protein</topology>
    </subcellularLocation>
</comment>
<keyword evidence="5" id="KW-0407">Ion channel</keyword>
<evidence type="ECO:0000256" key="2">
    <source>
        <dbReference type="ARBA" id="ARBA00022692"/>
    </source>
</evidence>
<keyword evidence="8" id="KW-1185">Reference proteome</keyword>
<dbReference type="Proteomes" id="UP001432322">
    <property type="component" value="Unassembled WGS sequence"/>
</dbReference>
<dbReference type="GO" id="GO:0016020">
    <property type="term" value="C:membrane"/>
    <property type="evidence" value="ECO:0007669"/>
    <property type="project" value="UniProtKB-SubCell"/>
</dbReference>
<gene>
    <name evidence="7" type="ORF">PFISCL1PPCAC_12783</name>
</gene>
<evidence type="ECO:0000313" key="7">
    <source>
        <dbReference type="EMBL" id="GMT21486.1"/>
    </source>
</evidence>
<evidence type="ECO:0000259" key="6">
    <source>
        <dbReference type="Pfam" id="PF02931"/>
    </source>
</evidence>
<evidence type="ECO:0000256" key="1">
    <source>
        <dbReference type="ARBA" id="ARBA00004141"/>
    </source>
</evidence>
<reference evidence="7" key="1">
    <citation type="submission" date="2023-10" db="EMBL/GenBank/DDBJ databases">
        <title>Genome assembly of Pristionchus species.</title>
        <authorList>
            <person name="Yoshida K."/>
            <person name="Sommer R.J."/>
        </authorList>
    </citation>
    <scope>NUCLEOTIDE SEQUENCE</scope>
    <source>
        <strain evidence="7">RS5133</strain>
    </source>
</reference>
<keyword evidence="2 5" id="KW-0812">Transmembrane</keyword>
<dbReference type="Gene3D" id="2.70.170.10">
    <property type="entry name" value="Neurotransmitter-gated ion-channel ligand-binding domain"/>
    <property type="match status" value="1"/>
</dbReference>
<dbReference type="AlphaFoldDB" id="A0AAV5VSC4"/>
<organism evidence="7 8">
    <name type="scientific">Pristionchus fissidentatus</name>
    <dbReference type="NCBI Taxonomy" id="1538716"/>
    <lineage>
        <taxon>Eukaryota</taxon>
        <taxon>Metazoa</taxon>
        <taxon>Ecdysozoa</taxon>
        <taxon>Nematoda</taxon>
        <taxon>Chromadorea</taxon>
        <taxon>Rhabditida</taxon>
        <taxon>Rhabditina</taxon>
        <taxon>Diplogasteromorpha</taxon>
        <taxon>Diplogasteroidea</taxon>
        <taxon>Neodiplogasteridae</taxon>
        <taxon>Pristionchus</taxon>
    </lineage>
</organism>
<name>A0AAV5VSC4_9BILA</name>
<dbReference type="InterPro" id="IPR038050">
    <property type="entry name" value="Neuro_actylchol_rec"/>
</dbReference>
<dbReference type="InterPro" id="IPR036734">
    <property type="entry name" value="Neur_chan_lig-bd_sf"/>
</dbReference>
<feature type="non-terminal residue" evidence="7">
    <location>
        <position position="226"/>
    </location>
</feature>
<dbReference type="Pfam" id="PF02931">
    <property type="entry name" value="Neur_chan_LBD"/>
    <property type="match status" value="1"/>
</dbReference>
<feature type="transmembrane region" description="Helical" evidence="5">
    <location>
        <begin position="191"/>
        <end position="213"/>
    </location>
</feature>
<dbReference type="SUPFAM" id="SSF63712">
    <property type="entry name" value="Nicotinic receptor ligand binding domain-like"/>
    <property type="match status" value="1"/>
</dbReference>
<protein>
    <recommendedName>
        <fullName evidence="6">Neurotransmitter-gated ion-channel ligand-binding domain-containing protein</fullName>
    </recommendedName>
</protein>
<dbReference type="InterPro" id="IPR036719">
    <property type="entry name" value="Neuro-gated_channel_TM_sf"/>
</dbReference>
<dbReference type="PANTHER" id="PTHR18945">
    <property type="entry name" value="NEUROTRANSMITTER GATED ION CHANNEL"/>
    <property type="match status" value="1"/>
</dbReference>
<keyword evidence="4 5" id="KW-0472">Membrane</keyword>
<dbReference type="EMBL" id="BTSY01000004">
    <property type="protein sequence ID" value="GMT21486.1"/>
    <property type="molecule type" value="Genomic_DNA"/>
</dbReference>
<evidence type="ECO:0000256" key="5">
    <source>
        <dbReference type="RuleBase" id="RU000687"/>
    </source>
</evidence>
<proteinExistence type="inferred from homology"/>
<comment type="caution">
    <text evidence="5">Lacks conserved residue(s) required for the propagation of feature annotation.</text>
</comment>
<dbReference type="PRINTS" id="PR00252">
    <property type="entry name" value="NRIONCHANNEL"/>
</dbReference>
<accession>A0AAV5VSC4</accession>
<dbReference type="CDD" id="cd18989">
    <property type="entry name" value="LGIC_ECD_cation"/>
    <property type="match status" value="1"/>
</dbReference>
<dbReference type="Gene3D" id="1.20.58.390">
    <property type="entry name" value="Neurotransmitter-gated ion-channel transmembrane domain"/>
    <property type="match status" value="1"/>
</dbReference>
<comment type="caution">
    <text evidence="7">The sequence shown here is derived from an EMBL/GenBank/DDBJ whole genome shotgun (WGS) entry which is preliminary data.</text>
</comment>